<keyword evidence="3" id="KW-0696">RNA-directed RNA polymerase</keyword>
<dbReference type="GO" id="GO:0003968">
    <property type="term" value="F:RNA-directed RNA polymerase activity"/>
    <property type="evidence" value="ECO:0007669"/>
    <property type="project" value="UniProtKB-KW"/>
</dbReference>
<evidence type="ECO:0000313" key="12">
    <source>
        <dbReference type="Proteomes" id="UP000275408"/>
    </source>
</evidence>
<evidence type="ECO:0000256" key="4">
    <source>
        <dbReference type="ARBA" id="ARBA00022679"/>
    </source>
</evidence>
<name>A0A3M6V665_POCDA</name>
<dbReference type="Proteomes" id="UP000275408">
    <property type="component" value="Unassembled WGS sequence"/>
</dbReference>
<comment type="similarity">
    <text evidence="1">Belongs to the RdRP family.</text>
</comment>
<dbReference type="Pfam" id="PF05183">
    <property type="entry name" value="RdRP"/>
    <property type="match status" value="1"/>
</dbReference>
<evidence type="ECO:0000256" key="8">
    <source>
        <dbReference type="ARBA" id="ARBA00048744"/>
    </source>
</evidence>
<feature type="domain" description="RDRP core" evidence="9">
    <location>
        <begin position="418"/>
        <end position="991"/>
    </location>
</feature>
<evidence type="ECO:0000259" key="9">
    <source>
        <dbReference type="Pfam" id="PF05183"/>
    </source>
</evidence>
<dbReference type="PANTHER" id="PTHR23079:SF55">
    <property type="entry name" value="RNA-DIRECTED RNA POLYMERASE"/>
    <property type="match status" value="1"/>
</dbReference>
<evidence type="ECO:0000259" key="10">
    <source>
        <dbReference type="Pfam" id="PF26253"/>
    </source>
</evidence>
<evidence type="ECO:0000313" key="11">
    <source>
        <dbReference type="EMBL" id="RMX61088.1"/>
    </source>
</evidence>
<evidence type="ECO:0000256" key="6">
    <source>
        <dbReference type="ARBA" id="ARBA00022884"/>
    </source>
</evidence>
<evidence type="ECO:0000256" key="7">
    <source>
        <dbReference type="ARBA" id="ARBA00023158"/>
    </source>
</evidence>
<evidence type="ECO:0000256" key="3">
    <source>
        <dbReference type="ARBA" id="ARBA00022484"/>
    </source>
</evidence>
<protein>
    <recommendedName>
        <fullName evidence="2">RNA-directed RNA polymerase</fullName>
        <ecNumber evidence="2">2.7.7.48</ecNumber>
    </recommendedName>
</protein>
<comment type="caution">
    <text evidence="11">The sequence shown here is derived from an EMBL/GenBank/DDBJ whole genome shotgun (WGS) entry which is preliminary data.</text>
</comment>
<sequence length="1945" mass="221715">MAHRRNKQSKHKLPPKTRDIELSINIWGDRFQSEGERGRRHQLKDFKGLLEAAGFQVAKAQEPVNSPAGNARIINIVLKTTESRKSKFFERFRREWCSSICQRGDSFWMESETPEDTFKYKTDETRQMIGVASFSFGTFTTLGTYVQHWSSEQDSASIQEGSIESEFQHDLGTFTIFIFKEGAIEGSKEIKFEMEHRQFENYVVVDENVVSRKISFYFPLQWPPKIFEEVTINDHTNYDRLTHFLGCSREILGSSSVLCLNFPLKERILERDEADSPLGLMTGLSRRGFSLCFANIKTNFPRGITEVPRKPTLSDPKIMYALECLLSRGFKVRDRISRKFYDLLRNATDRYGSLQENNLVSPEKVCKALYRLVSIVEKDRFCPLVHYLEKLLYGDMMHLTAFEFEIPKHYAYVPRLIVTPTQDYLLPAELVAENRVIREYGHERAMRIAFREEDFSKLSSTHPEGLKHVLKERVVELLSKDVHIAGRKFEFLACSNSQLRDHGAWLYDTEGEHRAADIRGSLGQLNEIRCVATYVSRMGQCFSSTKEAVTVSIEVGCKVEKIPDVEVEYNNVYFECCRNLRSGKYTFSDGVGKISRALAEKVADSLSLEPTPSAYQIRYGGCKGMLAIDPRLPNGDNQEILQYRKSMEKFNSKHSALEICEATKPNLLYLNRQCIILLNGLGVPDESFISLQDKMLRSLALMLLFETVALETLQRANIPGGLKITALSRSGLNVTREPFFRSLLLAIYKSRLGDLLRRARIAIPETHGRLLMGVIDETGSLEYGQVFVRYSKLVSQPGKQLEILKGKVVISKNPCFHPGDMRIFEAVDIPALHHLVDCLVFPAKGHRPHSDEMSGSDLDGDKYFVTWYEKLLPRKDNVAPMDFTSPEKMELQRPIEVSDMIQFVAEYIKNDQLGIIANAHLVHADHDEEGVFSDACIRLAHMHSDAVDFPKTGKCPSLPKELRPDQYPDFMMKSGKPRYNSQRILGKLFRKCKSLDRAQQFSAEASQSQIIPDPDLIVQGYEHYLEEAEAVRIHYNTKLDGLMSLYGLRNEGEVITGCLVKVNTRLAGKTDEKFEVAQMIQASLSTLRAKTRHDFYDEFGGEDEVMEEFEENGHFAEEILQKASAWYMTTYGDRGEGEVQRTASSTDPNQQREKGDRKILLSFPWVVDRILANIKKGKKQERERDGTQAQHAMGAVGDLITDQAAYFFDKLKSELVDSRKVQIEERDKLKDTLHLLLGEARAPRLALFDSSLTGISVGDEQQTSVGIYIHVKWNASEKEQYEYLQWLGRALSREGEVKMQRHPLVLHFQRGSSQGLKLLRQDFYITADSNRFQKSAYVSMQVQRCPRLLHLLLILIHWGRRRRIIGNSRNSFLSDENLATIFLVFCEESDFINKLSSADMQNFYSRHLGLPSSVEQSEAERVWSNEVLGEDYQERLKGLKGDKTPGHLLIKFFEHYSLVADDDPLHIRIMTNPVKSLETLCPNVSTEESNRFSDAALHAFHELAQCCGLDSFTASRHTESTRELKETLSMPNTTWGALRFAEEFVRVKLSTLTSAQISLRPAQNGYILEATGNYLTLHAVQNELEKIETTCRSYIYDHTVSGASRFLFLDQNGPNDMVNFKQLQRGDYAVNLDPLNGLLRHGLGLDDGPNSDLVEQKFLSLISSQMGVFKQEYLPYVHGADRLMIRVEFGSIYVQNARFDAPRVGAVEDMLSQNADSTNRPGSSQAQKRKLMTHKFIPVLDCGESWTAAFPTILHDSFAETYTLGIKEGRNHTKTVRYDSELQFCDVDIPPINWVVADVKAPRHASAKSRDIDFRVTVCSQRKLEDDKDEVMSSPGYEMFSTKSILSKPGNMSLDLELASGFQTKVSYVRHDKTSIYKISDGNLFLQVKEVMKYEGKGSRFLKPSKNSTEVKIFGFFDGKGDPEEAMKVSRNLWSAAKRLRPHIR</sequence>
<evidence type="ECO:0000256" key="2">
    <source>
        <dbReference type="ARBA" id="ARBA00012494"/>
    </source>
</evidence>
<keyword evidence="5" id="KW-0548">Nucleotidyltransferase</keyword>
<dbReference type="InterPro" id="IPR058752">
    <property type="entry name" value="RDRP_C_head"/>
</dbReference>
<dbReference type="Pfam" id="PF26253">
    <property type="entry name" value="RdRP_head"/>
    <property type="match status" value="1"/>
</dbReference>
<evidence type="ECO:0000256" key="5">
    <source>
        <dbReference type="ARBA" id="ARBA00022695"/>
    </source>
</evidence>
<keyword evidence="12" id="KW-1185">Reference proteome</keyword>
<dbReference type="InterPro" id="IPR057596">
    <property type="entry name" value="RDRP_core"/>
</dbReference>
<dbReference type="OMA" id="IQFVAEY"/>
<proteinExistence type="inferred from homology"/>
<dbReference type="OrthoDB" id="6513042at2759"/>
<keyword evidence="7" id="KW-0943">RNA-mediated gene silencing</keyword>
<dbReference type="EMBL" id="RCHS01000078">
    <property type="protein sequence ID" value="RMX61088.1"/>
    <property type="molecule type" value="Genomic_DNA"/>
</dbReference>
<dbReference type="GO" id="GO:0030422">
    <property type="term" value="P:siRNA processing"/>
    <property type="evidence" value="ECO:0007669"/>
    <property type="project" value="TreeGrafter"/>
</dbReference>
<feature type="domain" description="RDRP C-terminal head" evidence="10">
    <location>
        <begin position="1013"/>
        <end position="1184"/>
    </location>
</feature>
<dbReference type="GO" id="GO:0003723">
    <property type="term" value="F:RNA binding"/>
    <property type="evidence" value="ECO:0007669"/>
    <property type="project" value="UniProtKB-KW"/>
</dbReference>
<dbReference type="InterPro" id="IPR007855">
    <property type="entry name" value="RDRP"/>
</dbReference>
<organism evidence="11 12">
    <name type="scientific">Pocillopora damicornis</name>
    <name type="common">Cauliflower coral</name>
    <name type="synonym">Millepora damicornis</name>
    <dbReference type="NCBI Taxonomy" id="46731"/>
    <lineage>
        <taxon>Eukaryota</taxon>
        <taxon>Metazoa</taxon>
        <taxon>Cnidaria</taxon>
        <taxon>Anthozoa</taxon>
        <taxon>Hexacorallia</taxon>
        <taxon>Scleractinia</taxon>
        <taxon>Astrocoeniina</taxon>
        <taxon>Pocilloporidae</taxon>
        <taxon>Pocillopora</taxon>
    </lineage>
</organism>
<comment type="catalytic activity">
    <reaction evidence="8">
        <text>RNA(n) + a ribonucleoside 5'-triphosphate = RNA(n+1) + diphosphate</text>
        <dbReference type="Rhea" id="RHEA:21248"/>
        <dbReference type="Rhea" id="RHEA-COMP:14527"/>
        <dbReference type="Rhea" id="RHEA-COMP:17342"/>
        <dbReference type="ChEBI" id="CHEBI:33019"/>
        <dbReference type="ChEBI" id="CHEBI:61557"/>
        <dbReference type="ChEBI" id="CHEBI:140395"/>
        <dbReference type="EC" id="2.7.7.48"/>
    </reaction>
</comment>
<keyword evidence="6" id="KW-0694">RNA-binding</keyword>
<keyword evidence="4" id="KW-0808">Transferase</keyword>
<accession>A0A3M6V665</accession>
<gene>
    <name evidence="11" type="ORF">pdam_00010540</name>
</gene>
<dbReference type="EC" id="2.7.7.48" evidence="2"/>
<dbReference type="PANTHER" id="PTHR23079">
    <property type="entry name" value="RNA-DEPENDENT RNA POLYMERASE"/>
    <property type="match status" value="1"/>
</dbReference>
<evidence type="ECO:0000256" key="1">
    <source>
        <dbReference type="ARBA" id="ARBA00005762"/>
    </source>
</evidence>
<reference evidence="11 12" key="1">
    <citation type="journal article" date="2018" name="Sci. Rep.">
        <title>Comparative analysis of the Pocillopora damicornis genome highlights role of immune system in coral evolution.</title>
        <authorList>
            <person name="Cunning R."/>
            <person name="Bay R.A."/>
            <person name="Gillette P."/>
            <person name="Baker A.C."/>
            <person name="Traylor-Knowles N."/>
        </authorList>
    </citation>
    <scope>NUCLEOTIDE SEQUENCE [LARGE SCALE GENOMIC DNA]</scope>
    <source>
        <strain evidence="11">RSMAS</strain>
        <tissue evidence="11">Whole animal</tissue>
    </source>
</reference>
<dbReference type="GO" id="GO:0031380">
    <property type="term" value="C:nuclear RNA-directed RNA polymerase complex"/>
    <property type="evidence" value="ECO:0007669"/>
    <property type="project" value="TreeGrafter"/>
</dbReference>